<comment type="caution">
    <text evidence="1">The sequence shown here is derived from an EMBL/GenBank/DDBJ whole genome shotgun (WGS) entry which is preliminary data.</text>
</comment>
<evidence type="ECO:0000313" key="1">
    <source>
        <dbReference type="EMBL" id="KAK8100767.1"/>
    </source>
</evidence>
<reference evidence="1 2" key="1">
    <citation type="submission" date="2023-01" db="EMBL/GenBank/DDBJ databases">
        <title>Analysis of 21 Apiospora genomes using comparative genomics revels a genus with tremendous synthesis potential of carbohydrate active enzymes and secondary metabolites.</title>
        <authorList>
            <person name="Sorensen T."/>
        </authorList>
    </citation>
    <scope>NUCLEOTIDE SEQUENCE [LARGE SCALE GENOMIC DNA]</scope>
    <source>
        <strain evidence="1 2">CBS 117206</strain>
    </source>
</reference>
<dbReference type="GO" id="GO:0009306">
    <property type="term" value="P:protein secretion"/>
    <property type="evidence" value="ECO:0007669"/>
    <property type="project" value="TreeGrafter"/>
</dbReference>
<evidence type="ECO:0000313" key="2">
    <source>
        <dbReference type="Proteomes" id="UP001392437"/>
    </source>
</evidence>
<protein>
    <submittedName>
        <fullName evidence="1">Transport and Golgi organization protein 2-like protein</fullName>
    </submittedName>
</protein>
<proteinExistence type="predicted"/>
<dbReference type="GO" id="GO:0007030">
    <property type="term" value="P:Golgi organization"/>
    <property type="evidence" value="ECO:0007669"/>
    <property type="project" value="TreeGrafter"/>
</dbReference>
<gene>
    <name evidence="1" type="ORF">PG999_011141</name>
</gene>
<dbReference type="PANTHER" id="PTHR17985">
    <property type="entry name" value="SER/THR-RICH PROTEIN T10 IN DGCR REGION"/>
    <property type="match status" value="1"/>
</dbReference>
<name>A0AAW0QJR3_9PEZI</name>
<accession>A0AAW0QJR3</accession>
<organism evidence="1 2">
    <name type="scientific">Apiospora kogelbergensis</name>
    <dbReference type="NCBI Taxonomy" id="1337665"/>
    <lineage>
        <taxon>Eukaryota</taxon>
        <taxon>Fungi</taxon>
        <taxon>Dikarya</taxon>
        <taxon>Ascomycota</taxon>
        <taxon>Pezizomycotina</taxon>
        <taxon>Sordariomycetes</taxon>
        <taxon>Xylariomycetidae</taxon>
        <taxon>Amphisphaeriales</taxon>
        <taxon>Apiosporaceae</taxon>
        <taxon>Apiospora</taxon>
    </lineage>
</organism>
<dbReference type="Proteomes" id="UP001392437">
    <property type="component" value="Unassembled WGS sequence"/>
</dbReference>
<sequence>MCIALVSTSHPDYALIVLDNRDEYVLRPTSRPKWWTHQESGNKVLSSRDLQRRERGTWMGMTKSGRLAVLTNFRETIDDTVHPIHGIRSRGGMVTAWLGAPSDETLDQFVTKMLEGGLVKGVGGFSLICGDLKPKRSKEELNGNWVQEREVEPLVIISNRSEAVDGVPRIGGRRGGVWGLSNTVYEEPATWPKVKQGSQLLQGAIDKAVADGSGEAELSELLFSVLDHDTLPAVARRAKMDFDERLDFLKQSIFIPAITDEDKEKDMVYAMEQGRMKAAFKYIENESDEILEASRHDDGTLFDKGAYGTQRQTIILVDWDGNVTYKERALFDDHGNLVEHGKGDVTFKYTIDGWN</sequence>
<dbReference type="EMBL" id="JAQQWP010000009">
    <property type="protein sequence ID" value="KAK8100767.1"/>
    <property type="molecule type" value="Genomic_DNA"/>
</dbReference>
<keyword evidence="2" id="KW-1185">Reference proteome</keyword>
<dbReference type="GO" id="GO:0005794">
    <property type="term" value="C:Golgi apparatus"/>
    <property type="evidence" value="ECO:0007669"/>
    <property type="project" value="TreeGrafter"/>
</dbReference>
<dbReference type="AlphaFoldDB" id="A0AAW0QJR3"/>
<dbReference type="InterPro" id="IPR008551">
    <property type="entry name" value="TANGO2"/>
</dbReference>
<dbReference type="PANTHER" id="PTHR17985:SF8">
    <property type="entry name" value="TRANSPORT AND GOLGI ORGANIZATION PROTEIN 2 HOMOLOG"/>
    <property type="match status" value="1"/>
</dbReference>
<dbReference type="Pfam" id="PF05742">
    <property type="entry name" value="TANGO2"/>
    <property type="match status" value="1"/>
</dbReference>